<keyword evidence="1" id="KW-0812">Transmembrane</keyword>
<comment type="caution">
    <text evidence="2">The sequence shown here is derived from an EMBL/GenBank/DDBJ whole genome shotgun (WGS) entry which is preliminary data.</text>
</comment>
<organism evidence="2 3">
    <name type="scientific">Brassica cretica</name>
    <name type="common">Mustard</name>
    <dbReference type="NCBI Taxonomy" id="69181"/>
    <lineage>
        <taxon>Eukaryota</taxon>
        <taxon>Viridiplantae</taxon>
        <taxon>Streptophyta</taxon>
        <taxon>Embryophyta</taxon>
        <taxon>Tracheophyta</taxon>
        <taxon>Spermatophyta</taxon>
        <taxon>Magnoliopsida</taxon>
        <taxon>eudicotyledons</taxon>
        <taxon>Gunneridae</taxon>
        <taxon>Pentapetalae</taxon>
        <taxon>rosids</taxon>
        <taxon>malvids</taxon>
        <taxon>Brassicales</taxon>
        <taxon>Brassicaceae</taxon>
        <taxon>Brassiceae</taxon>
        <taxon>Brassica</taxon>
    </lineage>
</organism>
<evidence type="ECO:0000313" key="3">
    <source>
        <dbReference type="Proteomes" id="UP000712600"/>
    </source>
</evidence>
<dbReference type="AlphaFoldDB" id="A0A8S9Q911"/>
<dbReference type="EMBL" id="QGKX02001290">
    <property type="protein sequence ID" value="KAF3540225.1"/>
    <property type="molecule type" value="Genomic_DNA"/>
</dbReference>
<protein>
    <submittedName>
        <fullName evidence="2">Uncharacterized protein</fullName>
    </submittedName>
</protein>
<proteinExistence type="predicted"/>
<feature type="transmembrane region" description="Helical" evidence="1">
    <location>
        <begin position="20"/>
        <end position="42"/>
    </location>
</feature>
<evidence type="ECO:0000313" key="2">
    <source>
        <dbReference type="EMBL" id="KAF3540225.1"/>
    </source>
</evidence>
<keyword evidence="1" id="KW-0472">Membrane</keyword>
<gene>
    <name evidence="2" type="ORF">F2Q69_00022846</name>
</gene>
<name>A0A8S9Q911_BRACR</name>
<evidence type="ECO:0000256" key="1">
    <source>
        <dbReference type="SAM" id="Phobius"/>
    </source>
</evidence>
<dbReference type="Proteomes" id="UP000712600">
    <property type="component" value="Unassembled WGS sequence"/>
</dbReference>
<reference evidence="2" key="1">
    <citation type="submission" date="2019-12" db="EMBL/GenBank/DDBJ databases">
        <title>Genome sequencing and annotation of Brassica cretica.</title>
        <authorList>
            <person name="Studholme D.J."/>
            <person name="Sarris P."/>
        </authorList>
    </citation>
    <scope>NUCLEOTIDE SEQUENCE</scope>
    <source>
        <strain evidence="2">PFS-109/04</strain>
        <tissue evidence="2">Leaf</tissue>
    </source>
</reference>
<accession>A0A8S9Q911</accession>
<keyword evidence="1" id="KW-1133">Transmembrane helix</keyword>
<sequence>MEVTGCWRAPLSALPMTFVPLAYGAISLLFAPGWHSLCAFIFSGIELGLEPESVVYIVGVLQDELLSAPAWVSHSQRVTMSFNVQAALCFPLGEPLSAFHDVIKRPGCSLLPLG</sequence>